<proteinExistence type="inferred from homology"/>
<feature type="transmembrane region" description="Helical" evidence="5">
    <location>
        <begin position="32"/>
        <end position="53"/>
    </location>
</feature>
<dbReference type="AlphaFoldDB" id="A0AAJ1X092"/>
<keyword evidence="6" id="KW-0449">Lipoprotein</keyword>
<evidence type="ECO:0000256" key="1">
    <source>
        <dbReference type="ARBA" id="ARBA00004196"/>
    </source>
</evidence>
<keyword evidence="5" id="KW-1133">Transmembrane helix</keyword>
<keyword evidence="5" id="KW-0812">Transmembrane</keyword>
<dbReference type="Pfam" id="PF07161">
    <property type="entry name" value="LppX_LprAFG"/>
    <property type="match status" value="1"/>
</dbReference>
<evidence type="ECO:0000256" key="4">
    <source>
        <dbReference type="SAM" id="MobiDB-lite"/>
    </source>
</evidence>
<dbReference type="InterPro" id="IPR029046">
    <property type="entry name" value="LolA/LolB/LppX"/>
</dbReference>
<comment type="similarity">
    <text evidence="2">Belongs to the LppX/LprAFG lipoprotein family.</text>
</comment>
<gene>
    <name evidence="6" type="ORF">QE405_001632</name>
</gene>
<evidence type="ECO:0000313" key="7">
    <source>
        <dbReference type="Proteomes" id="UP001239215"/>
    </source>
</evidence>
<comment type="subcellular location">
    <subcellularLocation>
        <location evidence="1">Cell envelope</location>
    </subcellularLocation>
</comment>
<protein>
    <submittedName>
        <fullName evidence="6">Lipoprotein LprG</fullName>
    </submittedName>
</protein>
<evidence type="ECO:0000256" key="5">
    <source>
        <dbReference type="SAM" id="Phobius"/>
    </source>
</evidence>
<evidence type="ECO:0000313" key="6">
    <source>
        <dbReference type="EMBL" id="MDQ1104348.1"/>
    </source>
</evidence>
<organism evidence="6 7">
    <name type="scientific">Nocardioides zeae</name>
    <dbReference type="NCBI Taxonomy" id="1457234"/>
    <lineage>
        <taxon>Bacteria</taxon>
        <taxon>Bacillati</taxon>
        <taxon>Actinomycetota</taxon>
        <taxon>Actinomycetes</taxon>
        <taxon>Propionibacteriales</taxon>
        <taxon>Nocardioidaceae</taxon>
        <taxon>Nocardioides</taxon>
    </lineage>
</organism>
<feature type="compositionally biased region" description="Basic and acidic residues" evidence="4">
    <location>
        <begin position="13"/>
        <end position="25"/>
    </location>
</feature>
<dbReference type="InterPro" id="IPR009830">
    <property type="entry name" value="LppX/LprAFG"/>
</dbReference>
<keyword evidence="3" id="KW-1003">Cell membrane</keyword>
<dbReference type="RefSeq" id="WP_307199709.1">
    <property type="nucleotide sequence ID" value="NZ_JAUTAN010000001.1"/>
</dbReference>
<dbReference type="SUPFAM" id="SSF89392">
    <property type="entry name" value="Prokaryotic lipoproteins and lipoprotein localization factors"/>
    <property type="match status" value="1"/>
</dbReference>
<comment type="caution">
    <text evidence="6">The sequence shown here is derived from an EMBL/GenBank/DDBJ whole genome shotgun (WGS) entry which is preliminary data.</text>
</comment>
<reference evidence="6" key="1">
    <citation type="submission" date="2023-07" db="EMBL/GenBank/DDBJ databases">
        <title>Functional and genomic diversity of the sorghum phyllosphere microbiome.</title>
        <authorList>
            <person name="Shade A."/>
        </authorList>
    </citation>
    <scope>NUCLEOTIDE SEQUENCE</scope>
    <source>
        <strain evidence="6">SORGH_AS_1067</strain>
    </source>
</reference>
<dbReference type="Proteomes" id="UP001239215">
    <property type="component" value="Unassembled WGS sequence"/>
</dbReference>
<dbReference type="EMBL" id="JAUTAN010000001">
    <property type="protein sequence ID" value="MDQ1104348.1"/>
    <property type="molecule type" value="Genomic_DNA"/>
</dbReference>
<keyword evidence="5" id="KW-0472">Membrane</keyword>
<sequence>MDAPLPSDQPTDGSHHEPGGDDTTRRPSRRGWVIGAVIVVALIAAALVPTLFLSNKDRGLERPDAAPEDVLKEVKENFDDAEGVRIAVSSEDLADADAALVSLDGTAVRPDGFSGEMIVRVLGRDASGDILSVDGQSYAQGFVIFPSWAEVDPEDFNAPDPGALIDPDNGVSGLLTATQDIEQGETERVGPNNEGVATTYTGTLDASVVRRIIPGADDGDFAVTYQVDDEENLLSARLRGVFYPGTDAMTYVITFSDYGETIEITAP</sequence>
<accession>A0AAJ1X092</accession>
<dbReference type="Gene3D" id="2.50.20.20">
    <property type="match status" value="1"/>
</dbReference>
<name>A0AAJ1X092_9ACTN</name>
<dbReference type="GO" id="GO:0030313">
    <property type="term" value="C:cell envelope"/>
    <property type="evidence" value="ECO:0007669"/>
    <property type="project" value="UniProtKB-SubCell"/>
</dbReference>
<feature type="region of interest" description="Disordered" evidence="4">
    <location>
        <begin position="1"/>
        <end position="28"/>
    </location>
</feature>
<evidence type="ECO:0000256" key="3">
    <source>
        <dbReference type="ARBA" id="ARBA00022475"/>
    </source>
</evidence>
<dbReference type="CDD" id="cd16334">
    <property type="entry name" value="LppX-like"/>
    <property type="match status" value="1"/>
</dbReference>
<evidence type="ECO:0000256" key="2">
    <source>
        <dbReference type="ARBA" id="ARBA00009194"/>
    </source>
</evidence>